<gene>
    <name evidence="2" type="ORF">CERZMDRAFT_86339</name>
</gene>
<evidence type="ECO:0000313" key="2">
    <source>
        <dbReference type="EMBL" id="KAF2210303.1"/>
    </source>
</evidence>
<reference evidence="2" key="1">
    <citation type="journal article" date="2020" name="Stud. Mycol.">
        <title>101 Dothideomycetes genomes: a test case for predicting lifestyles and emergence of pathogens.</title>
        <authorList>
            <person name="Haridas S."/>
            <person name="Albert R."/>
            <person name="Binder M."/>
            <person name="Bloem J."/>
            <person name="Labutti K."/>
            <person name="Salamov A."/>
            <person name="Andreopoulos B."/>
            <person name="Baker S."/>
            <person name="Barry K."/>
            <person name="Bills G."/>
            <person name="Bluhm B."/>
            <person name="Cannon C."/>
            <person name="Castanera R."/>
            <person name="Culley D."/>
            <person name="Daum C."/>
            <person name="Ezra D."/>
            <person name="Gonzalez J."/>
            <person name="Henrissat B."/>
            <person name="Kuo A."/>
            <person name="Liang C."/>
            <person name="Lipzen A."/>
            <person name="Lutzoni F."/>
            <person name="Magnuson J."/>
            <person name="Mondo S."/>
            <person name="Nolan M."/>
            <person name="Ohm R."/>
            <person name="Pangilinan J."/>
            <person name="Park H.-J."/>
            <person name="Ramirez L."/>
            <person name="Alfaro M."/>
            <person name="Sun H."/>
            <person name="Tritt A."/>
            <person name="Yoshinaga Y."/>
            <person name="Zwiers L.-H."/>
            <person name="Turgeon B."/>
            <person name="Goodwin S."/>
            <person name="Spatafora J."/>
            <person name="Crous P."/>
            <person name="Grigoriev I."/>
        </authorList>
    </citation>
    <scope>NUCLEOTIDE SEQUENCE</scope>
    <source>
        <strain evidence="2">SCOH1-5</strain>
    </source>
</reference>
<feature type="region of interest" description="Disordered" evidence="1">
    <location>
        <begin position="557"/>
        <end position="586"/>
    </location>
</feature>
<feature type="compositionally biased region" description="Low complexity" evidence="1">
    <location>
        <begin position="565"/>
        <end position="576"/>
    </location>
</feature>
<dbReference type="OrthoDB" id="4851849at2759"/>
<dbReference type="EMBL" id="ML992682">
    <property type="protein sequence ID" value="KAF2210303.1"/>
    <property type="molecule type" value="Genomic_DNA"/>
</dbReference>
<feature type="compositionally biased region" description="Polar residues" evidence="1">
    <location>
        <begin position="577"/>
        <end position="586"/>
    </location>
</feature>
<organism evidence="2 3">
    <name type="scientific">Cercospora zeae-maydis SCOH1-5</name>
    <dbReference type="NCBI Taxonomy" id="717836"/>
    <lineage>
        <taxon>Eukaryota</taxon>
        <taxon>Fungi</taxon>
        <taxon>Dikarya</taxon>
        <taxon>Ascomycota</taxon>
        <taxon>Pezizomycotina</taxon>
        <taxon>Dothideomycetes</taxon>
        <taxon>Dothideomycetidae</taxon>
        <taxon>Mycosphaerellales</taxon>
        <taxon>Mycosphaerellaceae</taxon>
        <taxon>Cercospora</taxon>
    </lineage>
</organism>
<dbReference type="InterPro" id="IPR027796">
    <property type="entry name" value="OTT_1508_deam-like"/>
</dbReference>
<dbReference type="Pfam" id="PF14441">
    <property type="entry name" value="OTT_1508_deam"/>
    <property type="match status" value="1"/>
</dbReference>
<evidence type="ECO:0000313" key="3">
    <source>
        <dbReference type="Proteomes" id="UP000799539"/>
    </source>
</evidence>
<keyword evidence="3" id="KW-1185">Reference proteome</keyword>
<accession>A0A6A6FAE0</accession>
<dbReference type="Proteomes" id="UP000799539">
    <property type="component" value="Unassembled WGS sequence"/>
</dbReference>
<dbReference type="AlphaFoldDB" id="A0A6A6FAE0"/>
<sequence>MCLAIMGNNISEVNHASPRHVYALRVKGFCHAQCKLSTNDFEAFHWQAWLSQSDHVLALKEGHAVSLYPGFLRIDQSDAAPMSLWAKVDRKNFENDLTNLVAHGKYQDQSLLAEVDRPRRMEGAQTETALSEQDERQLADDIAFLTCVSQGRDGVTAAAVQHFPNKPFLRVTVSANGGIPEATKTAVQRLFAHLEEWSRGKSTRKDTLSKVQTTLVTLHRDRIFDRLGIVKKAGTIGCGIEKSVEMILSQAMSTGSHDEEQLGFHRRLKKFQQALQQIMASQVGDEERKDFIRLLRCANKLMYFQDLISEHFGVDWMRQLRALANYHRIFHYLMTLATRAKALFVSITISTIRPPRIPKWKQKEKIVHAEIQILAHMEQFTSHRPRYIRASKRPCYLCYLFMHGHGMYSVPRSHGEVFKKWGIEDKYNFSKTSKRRMTAALRYTACQVASAIHRRSVALPRPIYLQAHHTASKNVIGSGSGISTLISKAPTPSTTALDDEGAGNSILAATPTGPQFPRNSVLTANPNDDSNKLHCPICEWKTPRSSRANGREGNIQIEQSHGHASRISRSSTPRPTFGTSSSRSPNGTEFTSVAQFSICRASPVRTGYLRTCGLELFVEVESDSITRPQSHHIVLLVEASQQNRPSLQNIAKIDLDKLSGGQITFKATTEKDALHFVISRGQQDYILQGHQL</sequence>
<evidence type="ECO:0000256" key="1">
    <source>
        <dbReference type="SAM" id="MobiDB-lite"/>
    </source>
</evidence>
<feature type="region of interest" description="Disordered" evidence="1">
    <location>
        <begin position="490"/>
        <end position="518"/>
    </location>
</feature>
<proteinExistence type="predicted"/>
<protein>
    <submittedName>
        <fullName evidence="2">Uncharacterized protein</fullName>
    </submittedName>
</protein>
<name>A0A6A6FAE0_9PEZI</name>